<dbReference type="Proteomes" id="UP000199532">
    <property type="component" value="Unassembled WGS sequence"/>
</dbReference>
<gene>
    <name evidence="1" type="ORF">SAMN04487995_5944</name>
</gene>
<dbReference type="AlphaFoldDB" id="A0A1H7AYL9"/>
<organism evidence="1 2">
    <name type="scientific">Dyadobacter koreensis</name>
    <dbReference type="NCBI Taxonomy" id="408657"/>
    <lineage>
        <taxon>Bacteria</taxon>
        <taxon>Pseudomonadati</taxon>
        <taxon>Bacteroidota</taxon>
        <taxon>Cytophagia</taxon>
        <taxon>Cytophagales</taxon>
        <taxon>Spirosomataceae</taxon>
        <taxon>Dyadobacter</taxon>
    </lineage>
</organism>
<keyword evidence="2" id="KW-1185">Reference proteome</keyword>
<name>A0A1H7AYL9_9BACT</name>
<reference evidence="1 2" key="1">
    <citation type="submission" date="2016-10" db="EMBL/GenBank/DDBJ databases">
        <authorList>
            <person name="de Groot N.N."/>
        </authorList>
    </citation>
    <scope>NUCLEOTIDE SEQUENCE [LARGE SCALE GENOMIC DNA]</scope>
    <source>
        <strain evidence="1 2">DSM 19938</strain>
    </source>
</reference>
<evidence type="ECO:0000313" key="2">
    <source>
        <dbReference type="Proteomes" id="UP000199532"/>
    </source>
</evidence>
<proteinExistence type="predicted"/>
<evidence type="ECO:0000313" key="1">
    <source>
        <dbReference type="EMBL" id="SEJ69017.1"/>
    </source>
</evidence>
<dbReference type="OrthoDB" id="963444at2"/>
<sequence length="227" mass="24185">MKINSFRLAALLPITVGIKNISFAHVKIGANPTSIETNSAMEIEAVNGNKNIVNKTNGQVRIQDGTQGTDKVLTSDASGNASWRSFSEAKVPSTVFIGNHTAGAVLVADANGGVDSRVPMTPVAAYAINWDALNKAYVLPVARYYPAELVSSFSISTNATGGRVDLMLRGKLGPVSSESFRTGNRGVRSLVETAYYNVGDLIYAHFSFSSTTNANVYQSSLNITYLP</sequence>
<dbReference type="STRING" id="408657.SAMN04487995_5944"/>
<accession>A0A1H7AYL9</accession>
<dbReference type="EMBL" id="FNXY01000011">
    <property type="protein sequence ID" value="SEJ69017.1"/>
    <property type="molecule type" value="Genomic_DNA"/>
</dbReference>
<protein>
    <submittedName>
        <fullName evidence="1">Uncharacterized protein</fullName>
    </submittedName>
</protein>
<dbReference type="RefSeq" id="WP_090341852.1">
    <property type="nucleotide sequence ID" value="NZ_FNXY01000011.1"/>
</dbReference>